<dbReference type="Proteomes" id="UP000193963">
    <property type="component" value="Unassembled WGS sequence"/>
</dbReference>
<evidence type="ECO:0000313" key="2">
    <source>
        <dbReference type="EMBL" id="SLN73662.1"/>
    </source>
</evidence>
<name>A0A1X7A9G1_9RHOB</name>
<gene>
    <name evidence="2" type="ORF">PSM7751_04076</name>
</gene>
<dbReference type="AlphaFoldDB" id="A0A1X7A9G1"/>
<keyword evidence="3" id="KW-1185">Reference proteome</keyword>
<evidence type="ECO:0000256" key="1">
    <source>
        <dbReference type="SAM" id="MobiDB-lite"/>
    </source>
</evidence>
<feature type="region of interest" description="Disordered" evidence="1">
    <location>
        <begin position="1"/>
        <end position="25"/>
    </location>
</feature>
<evidence type="ECO:0000313" key="3">
    <source>
        <dbReference type="Proteomes" id="UP000193963"/>
    </source>
</evidence>
<protein>
    <submittedName>
        <fullName evidence="2">Uncharacterized protein</fullName>
    </submittedName>
</protein>
<sequence>MVLATHMGDRDRAPGGPQETGQRPMRHHQIRLTGRLRLQIQHQGHLEVGGLQRELVTVEPDADTAQGRDGVQAFDNAPEAVGGQLKLGEGDGGARAFGYLRGRCGGAGHLVQHGRSFPKGDQGQAGRVSASATVSATASRARAIQLVIAAASVGPLAVIR</sequence>
<organism evidence="2 3">
    <name type="scientific">Pseudooceanicola marinus</name>
    <dbReference type="NCBI Taxonomy" id="396013"/>
    <lineage>
        <taxon>Bacteria</taxon>
        <taxon>Pseudomonadati</taxon>
        <taxon>Pseudomonadota</taxon>
        <taxon>Alphaproteobacteria</taxon>
        <taxon>Rhodobacterales</taxon>
        <taxon>Paracoccaceae</taxon>
        <taxon>Pseudooceanicola</taxon>
    </lineage>
</organism>
<accession>A0A1X7A9G1</accession>
<dbReference type="EMBL" id="FWFN01000010">
    <property type="protein sequence ID" value="SLN73662.1"/>
    <property type="molecule type" value="Genomic_DNA"/>
</dbReference>
<reference evidence="2 3" key="1">
    <citation type="submission" date="2017-03" db="EMBL/GenBank/DDBJ databases">
        <authorList>
            <person name="Afonso C.L."/>
            <person name="Miller P.J."/>
            <person name="Scott M.A."/>
            <person name="Spackman E."/>
            <person name="Goraichik I."/>
            <person name="Dimitrov K.M."/>
            <person name="Suarez D.L."/>
            <person name="Swayne D.E."/>
        </authorList>
    </citation>
    <scope>NUCLEOTIDE SEQUENCE [LARGE SCALE GENOMIC DNA]</scope>
    <source>
        <strain evidence="2 3">CECT 7751</strain>
    </source>
</reference>
<proteinExistence type="predicted"/>